<dbReference type="PANTHER" id="PTHR30126">
    <property type="entry name" value="HTH-TYPE TRANSCRIPTIONAL REGULATOR"/>
    <property type="match status" value="1"/>
</dbReference>
<organism evidence="6 7">
    <name type="scientific">Litoreibacter arenae DSM 19593</name>
    <dbReference type="NCBI Taxonomy" id="1123360"/>
    <lineage>
        <taxon>Bacteria</taxon>
        <taxon>Pseudomonadati</taxon>
        <taxon>Pseudomonadota</taxon>
        <taxon>Alphaproteobacteria</taxon>
        <taxon>Rhodobacterales</taxon>
        <taxon>Roseobacteraceae</taxon>
        <taxon>Litoreibacter</taxon>
    </lineage>
</organism>
<evidence type="ECO:0000313" key="6">
    <source>
        <dbReference type="EMBL" id="EPX79385.1"/>
    </source>
</evidence>
<keyword evidence="4" id="KW-0804">Transcription</keyword>
<proteinExistence type="inferred from homology"/>
<dbReference type="InterPro" id="IPR000847">
    <property type="entry name" value="LysR_HTH_N"/>
</dbReference>
<dbReference type="Pfam" id="PF00126">
    <property type="entry name" value="HTH_1"/>
    <property type="match status" value="1"/>
</dbReference>
<dbReference type="GO" id="GO:0000976">
    <property type="term" value="F:transcription cis-regulatory region binding"/>
    <property type="evidence" value="ECO:0007669"/>
    <property type="project" value="TreeGrafter"/>
</dbReference>
<sequence length="299" mass="32600">MRLEWIEDILAVMDTGSLARAADRRFVTQSAFTRRIRMIEDSIGAELFDRSRKPIVILPSVRVLEPELREAATRLANLRRELSNTSASAGSAVAFACQHAITATVSPRVVAALTAQDDVSVRVRSGNRDECLMMLLSGEVDFALMYESADMPSAAIPRAFESVTLDSERLVPVSIPALRQTTDGPAIPIVSYPADVFLGRVFSQTLAPRLPAGLAMESKAETALTLAAYRYALSGIGVAWLPQSLVQEALDKGELCLLDDILPAALLDLVAIWLPDQRGPHMQRIRQDVLSRLYPDAGS</sequence>
<dbReference type="InterPro" id="IPR036388">
    <property type="entry name" value="WH-like_DNA-bd_sf"/>
</dbReference>
<dbReference type="SUPFAM" id="SSF53850">
    <property type="entry name" value="Periplasmic binding protein-like II"/>
    <property type="match status" value="1"/>
</dbReference>
<dbReference type="PATRIC" id="fig|1123360.3.peg.2187"/>
<dbReference type="CDD" id="cd05466">
    <property type="entry name" value="PBP2_LTTR_substrate"/>
    <property type="match status" value="1"/>
</dbReference>
<reference evidence="7" key="1">
    <citation type="journal article" date="2013" name="Stand. Genomic Sci.">
        <title>Genome sequence of the Litoreibacter arenae type strain (DSM 19593(T)), a member of the Roseobacter clade isolated from sea sand.</title>
        <authorList>
            <person name="Riedel T."/>
            <person name="Fiebig A."/>
            <person name="Petersen J."/>
            <person name="Gronow S."/>
            <person name="Kyrpides N.C."/>
            <person name="Goker M."/>
            <person name="Klenk H.P."/>
        </authorList>
    </citation>
    <scope>NUCLEOTIDE SEQUENCE [LARGE SCALE GENOMIC DNA]</scope>
    <source>
        <strain evidence="7">DSM 19593</strain>
    </source>
</reference>
<keyword evidence="7" id="KW-1185">Reference proteome</keyword>
<accession>S9RMP9</accession>
<dbReference type="Gene3D" id="1.10.10.10">
    <property type="entry name" value="Winged helix-like DNA-binding domain superfamily/Winged helix DNA-binding domain"/>
    <property type="match status" value="1"/>
</dbReference>
<dbReference type="eggNOG" id="COG0583">
    <property type="taxonomic scope" value="Bacteria"/>
</dbReference>
<evidence type="ECO:0000313" key="7">
    <source>
        <dbReference type="Proteomes" id="UP000015351"/>
    </source>
</evidence>
<dbReference type="RefSeq" id="WP_021100765.1">
    <property type="nucleotide sequence ID" value="NZ_KE557306.1"/>
</dbReference>
<comment type="similarity">
    <text evidence="1">Belongs to the LysR transcriptional regulatory family.</text>
</comment>
<dbReference type="STRING" id="1123360.thalar_02210"/>
<dbReference type="InterPro" id="IPR005119">
    <property type="entry name" value="LysR_subst-bd"/>
</dbReference>
<dbReference type="SUPFAM" id="SSF46785">
    <property type="entry name" value="Winged helix' DNA-binding domain"/>
    <property type="match status" value="1"/>
</dbReference>
<protein>
    <submittedName>
        <fullName evidence="6">Transcriptional regulator, LysR family</fullName>
    </submittedName>
</protein>
<dbReference type="PANTHER" id="PTHR30126:SF2">
    <property type="entry name" value="HTH-TYPE TRANSCRIPTIONAL REGULATOR YJIE"/>
    <property type="match status" value="1"/>
</dbReference>
<comment type="caution">
    <text evidence="6">The sequence shown here is derived from an EMBL/GenBank/DDBJ whole genome shotgun (WGS) entry which is preliminary data.</text>
</comment>
<evidence type="ECO:0000256" key="2">
    <source>
        <dbReference type="ARBA" id="ARBA00023015"/>
    </source>
</evidence>
<evidence type="ECO:0000256" key="4">
    <source>
        <dbReference type="ARBA" id="ARBA00023163"/>
    </source>
</evidence>
<feature type="domain" description="HTH lysR-type" evidence="5">
    <location>
        <begin position="1"/>
        <end position="58"/>
    </location>
</feature>
<dbReference type="Proteomes" id="UP000015351">
    <property type="component" value="Unassembled WGS sequence"/>
</dbReference>
<dbReference type="Gene3D" id="3.40.190.10">
    <property type="entry name" value="Periplasmic binding protein-like II"/>
    <property type="match status" value="2"/>
</dbReference>
<dbReference type="Pfam" id="PF03466">
    <property type="entry name" value="LysR_substrate"/>
    <property type="match status" value="1"/>
</dbReference>
<keyword evidence="2" id="KW-0805">Transcription regulation</keyword>
<evidence type="ECO:0000256" key="3">
    <source>
        <dbReference type="ARBA" id="ARBA00023125"/>
    </source>
</evidence>
<dbReference type="HOGENOM" id="CLU_039613_4_1_5"/>
<dbReference type="OrthoDB" id="528082at2"/>
<dbReference type="GO" id="GO:0003700">
    <property type="term" value="F:DNA-binding transcription factor activity"/>
    <property type="evidence" value="ECO:0007669"/>
    <property type="project" value="InterPro"/>
</dbReference>
<dbReference type="AlphaFoldDB" id="S9RMP9"/>
<evidence type="ECO:0000259" key="5">
    <source>
        <dbReference type="PROSITE" id="PS50931"/>
    </source>
</evidence>
<evidence type="ECO:0000256" key="1">
    <source>
        <dbReference type="ARBA" id="ARBA00009437"/>
    </source>
</evidence>
<name>S9RMP9_9RHOB</name>
<dbReference type="EMBL" id="AONI01000010">
    <property type="protein sequence ID" value="EPX79385.1"/>
    <property type="molecule type" value="Genomic_DNA"/>
</dbReference>
<dbReference type="InterPro" id="IPR036390">
    <property type="entry name" value="WH_DNA-bd_sf"/>
</dbReference>
<keyword evidence="3" id="KW-0238">DNA-binding</keyword>
<gene>
    <name evidence="6" type="ORF">thalar_02210</name>
</gene>
<dbReference type="PROSITE" id="PS50931">
    <property type="entry name" value="HTH_LYSR"/>
    <property type="match status" value="1"/>
</dbReference>